<feature type="region of interest" description="Disordered" evidence="1">
    <location>
        <begin position="1"/>
        <end position="32"/>
    </location>
</feature>
<dbReference type="AlphaFoldDB" id="A0A1R3IKB1"/>
<evidence type="ECO:0000256" key="1">
    <source>
        <dbReference type="SAM" id="MobiDB-lite"/>
    </source>
</evidence>
<evidence type="ECO:0000313" key="2">
    <source>
        <dbReference type="EMBL" id="OMO83029.1"/>
    </source>
</evidence>
<reference evidence="2 3" key="1">
    <citation type="submission" date="2013-09" db="EMBL/GenBank/DDBJ databases">
        <title>Corchorus capsularis genome sequencing.</title>
        <authorList>
            <person name="Alam M."/>
            <person name="Haque M.S."/>
            <person name="Islam M.S."/>
            <person name="Emdad E.M."/>
            <person name="Islam M.M."/>
            <person name="Ahmed B."/>
            <person name="Halim A."/>
            <person name="Hossen Q.M.M."/>
            <person name="Hossain M.Z."/>
            <person name="Ahmed R."/>
            <person name="Khan M.M."/>
            <person name="Islam R."/>
            <person name="Rashid M.M."/>
            <person name="Khan S.A."/>
            <person name="Rahman M.S."/>
            <person name="Alam M."/>
        </authorList>
    </citation>
    <scope>NUCLEOTIDE SEQUENCE [LARGE SCALE GENOMIC DNA]</scope>
    <source>
        <strain evidence="3">cv. CVL-1</strain>
        <tissue evidence="2">Whole seedling</tissue>
    </source>
</reference>
<accession>A0A1R3IKB1</accession>
<comment type="caution">
    <text evidence="2">The sequence shown here is derived from an EMBL/GenBank/DDBJ whole genome shotgun (WGS) entry which is preliminary data.</text>
</comment>
<evidence type="ECO:0000313" key="3">
    <source>
        <dbReference type="Proteomes" id="UP000188268"/>
    </source>
</evidence>
<dbReference type="Proteomes" id="UP000188268">
    <property type="component" value="Unassembled WGS sequence"/>
</dbReference>
<dbReference type="EMBL" id="AWWV01009928">
    <property type="protein sequence ID" value="OMO83029.1"/>
    <property type="molecule type" value="Genomic_DNA"/>
</dbReference>
<dbReference type="Gramene" id="OMO83029">
    <property type="protein sequence ID" value="OMO83029"/>
    <property type="gene ID" value="CCACVL1_11597"/>
</dbReference>
<gene>
    <name evidence="2" type="ORF">CCACVL1_11597</name>
</gene>
<protein>
    <submittedName>
        <fullName evidence="2">Uncharacterized protein</fullName>
    </submittedName>
</protein>
<sequence>MVKIKLKVKEVGSRGRPKGPFPRSRRGPTPDA</sequence>
<name>A0A1R3IKB1_COCAP</name>
<keyword evidence="3" id="KW-1185">Reference proteome</keyword>
<organism evidence="2 3">
    <name type="scientific">Corchorus capsularis</name>
    <name type="common">Jute</name>
    <dbReference type="NCBI Taxonomy" id="210143"/>
    <lineage>
        <taxon>Eukaryota</taxon>
        <taxon>Viridiplantae</taxon>
        <taxon>Streptophyta</taxon>
        <taxon>Embryophyta</taxon>
        <taxon>Tracheophyta</taxon>
        <taxon>Spermatophyta</taxon>
        <taxon>Magnoliopsida</taxon>
        <taxon>eudicotyledons</taxon>
        <taxon>Gunneridae</taxon>
        <taxon>Pentapetalae</taxon>
        <taxon>rosids</taxon>
        <taxon>malvids</taxon>
        <taxon>Malvales</taxon>
        <taxon>Malvaceae</taxon>
        <taxon>Grewioideae</taxon>
        <taxon>Apeibeae</taxon>
        <taxon>Corchorus</taxon>
    </lineage>
</organism>
<proteinExistence type="predicted"/>